<keyword evidence="5" id="KW-0805">Transcription regulation</keyword>
<comment type="caution">
    <text evidence="10">The sequence shown here is derived from an EMBL/GenBank/DDBJ whole genome shotgun (WGS) entry which is preliminary data.</text>
</comment>
<comment type="similarity">
    <text evidence="5">In the C-terminal section; belongs to the aldehyde dehydrogenase family.</text>
</comment>
<feature type="active site" evidence="6">
    <location>
        <position position="844"/>
    </location>
</feature>
<dbReference type="RefSeq" id="WP_051479768.1">
    <property type="nucleotide sequence ID" value="NZ_ARZY01000015.1"/>
</dbReference>
<dbReference type="PANTHER" id="PTHR42862">
    <property type="entry name" value="DELTA-1-PYRROLINE-5-CARBOXYLATE DEHYDROGENASE 1, ISOFORM A-RELATED"/>
    <property type="match status" value="1"/>
</dbReference>
<dbReference type="GO" id="GO:0009898">
    <property type="term" value="C:cytoplasmic side of plasma membrane"/>
    <property type="evidence" value="ECO:0007669"/>
    <property type="project" value="TreeGrafter"/>
</dbReference>
<dbReference type="SUPFAM" id="SSF81935">
    <property type="entry name" value="N-terminal domain of bifunctional PutA protein"/>
    <property type="match status" value="1"/>
</dbReference>
<dbReference type="InterPro" id="IPR016162">
    <property type="entry name" value="Ald_DH_N"/>
</dbReference>
<evidence type="ECO:0000256" key="6">
    <source>
        <dbReference type="PIRSR" id="PIRSR000197-1"/>
    </source>
</evidence>
<dbReference type="Pfam" id="PF14850">
    <property type="entry name" value="Pro_dh-DNA_bdg"/>
    <property type="match status" value="1"/>
</dbReference>
<comment type="similarity">
    <text evidence="5">In the N-terminal section; belongs to the proline dehydrogenase family.</text>
</comment>
<dbReference type="SUPFAM" id="SSF51730">
    <property type="entry name" value="FAD-linked oxidoreductase"/>
    <property type="match status" value="1"/>
</dbReference>
<dbReference type="eggNOG" id="COG4230">
    <property type="taxonomic scope" value="Bacteria"/>
</dbReference>
<evidence type="ECO:0000256" key="4">
    <source>
        <dbReference type="ARBA" id="ARBA00048142"/>
    </source>
</evidence>
<comment type="pathway">
    <text evidence="1 5">Amino-acid degradation; L-proline degradation into L-glutamate; L-glutamate from L-proline: step 2/2.</text>
</comment>
<dbReference type="EC" id="1.5.5.2" evidence="5"/>
<dbReference type="GO" id="GO:0003700">
    <property type="term" value="F:DNA-binding transcription factor activity"/>
    <property type="evidence" value="ECO:0007669"/>
    <property type="project" value="InterPro"/>
</dbReference>
<evidence type="ECO:0000256" key="1">
    <source>
        <dbReference type="ARBA" id="ARBA00004786"/>
    </source>
</evidence>
<evidence type="ECO:0000259" key="9">
    <source>
        <dbReference type="Pfam" id="PF14850"/>
    </source>
</evidence>
<sequence>MQLTRQIFTAHLPENFVDLYTLKQALYQCHLIDDQSLVPQLRQLLTIEFDKKSLKHRLQQNRLQLKAAPFSAESFFSQLDLFSAQGSTLLRLAEALLRINDTSSAVNLIQDKLDYWQQQNHQHPLEKNSPHNLGSVLHNLLALSHYLLGVYHDSSPHQLNQLLHTGIKHISAPAIYLGMKQSMQHLAQHFVYAEGNQLALTRANQSDDLCSFDCLGEAAVGENDAKNYFGQYHELIHKLAEDKTNQPHAVSIKLSALHGRFGNKQYPLTKDILVERVLTLALAAQKADIALTIDAEEADKLMVTLDLFATVRAHPKLQQWQKLGIAVQAYSKRSLIELLWLNALGDKYQCYIPVRLVKGAYWDSEIKLAQQQGLANYPVFRQKQHTDLNYLVCAQFLLSPGNAWLQPQFAGHNIVTVSQIEQLIAQNPLCEHPIEWQKLYGMGSVFFNQFCQTTRYPIRQYAPIGSHKTVLPYLIRRILENGANQSFVHQIANENISLEQIIRNNTELADTPSKIANPPDIFANRKNSPGIDLADCNQQSHLDQVLNRLPKHDFFQPLDQWLNEQNISANNLLDANQQQIQQVCAQYAKRLAKESDYAKLFVTAEQAQLPWRNHLAKRVEVIQKLAEQLILQQHNLLFLLIYEAGKNRQDALNEWREALDFCYYYSEQIKHFYPRELEHTAGENNTLYYQAKGTFVCISPWNFPLAIFLGQIVAALITGNTVIAKPAHNTQLIGHFCQILLEQAGLPHGVLQLVTGSSKALAEKLLNYQPNYHDKGCYLAGVCFTGSNHSAKTIQQQLHSHPHTVKLIAETGGINIMLADASALLEQVIRDVIESAFASAGQRCSATRVLVVHQSIYSEVKNKLIQAMAELTVDEPQLQTTDVTALIDQSAKDSVEQYLNSDFISARIIYQSKIASRFAQQTANHNFVPPTLIEIEQISQIQQEVFAPVLHICAYQNHHMVLKQLQNIGYGLTMAVHTRNQHLWQQIAKDVQVGNVYINRNQVGAVVGCQAFGGMNLSGTGPKAGGPNYLAAFLNEKLVCENTAAIGGSLDLYD</sequence>
<evidence type="ECO:0000256" key="5">
    <source>
        <dbReference type="PIRNR" id="PIRNR000197"/>
    </source>
</evidence>
<keyword evidence="5" id="KW-0238">DNA-binding</keyword>
<keyword evidence="5" id="KW-0678">Repressor</keyword>
<keyword evidence="5" id="KW-0274">FAD</keyword>
<feature type="domain" description="Aldehyde dehydrogenase" evidence="7">
    <location>
        <begin position="591"/>
        <end position="1039"/>
    </location>
</feature>
<dbReference type="FunFam" id="3.40.309.10:FF:000005">
    <property type="entry name" value="1-pyrroline-5-carboxylate dehydrogenase 1"/>
    <property type="match status" value="1"/>
</dbReference>
<keyword evidence="2 5" id="KW-0560">Oxidoreductase</keyword>
<dbReference type="Pfam" id="PF00171">
    <property type="entry name" value="Aldedh"/>
    <property type="match status" value="1"/>
</dbReference>
<evidence type="ECO:0000313" key="10">
    <source>
        <dbReference type="EMBL" id="EWH10159.1"/>
    </source>
</evidence>
<dbReference type="PANTHER" id="PTHR42862:SF1">
    <property type="entry name" value="DELTA-1-PYRROLINE-5-CARBOXYLATE DEHYDROGENASE 2, ISOFORM A-RELATED"/>
    <property type="match status" value="1"/>
</dbReference>
<comment type="pathway">
    <text evidence="5">Amino-acid degradation; L-proline degradation into L-glutamate; L-glutamate from L-proline: step 1/2.</text>
</comment>
<dbReference type="GO" id="GO:0003677">
    <property type="term" value="F:DNA binding"/>
    <property type="evidence" value="ECO:0007669"/>
    <property type="project" value="UniProtKB-KW"/>
</dbReference>
<dbReference type="EC" id="1.2.1.88" evidence="5"/>
<dbReference type="SUPFAM" id="SSF53720">
    <property type="entry name" value="ALDH-like"/>
    <property type="match status" value="1"/>
</dbReference>
<keyword evidence="5" id="KW-0804">Transcription</keyword>
<dbReference type="eggNOG" id="COG0506">
    <property type="taxonomic scope" value="Bacteria"/>
</dbReference>
<comment type="catalytic activity">
    <reaction evidence="4 5">
        <text>L-glutamate 5-semialdehyde + NAD(+) + H2O = L-glutamate + NADH + 2 H(+)</text>
        <dbReference type="Rhea" id="RHEA:30235"/>
        <dbReference type="ChEBI" id="CHEBI:15377"/>
        <dbReference type="ChEBI" id="CHEBI:15378"/>
        <dbReference type="ChEBI" id="CHEBI:29985"/>
        <dbReference type="ChEBI" id="CHEBI:57540"/>
        <dbReference type="ChEBI" id="CHEBI:57945"/>
        <dbReference type="ChEBI" id="CHEBI:58066"/>
        <dbReference type="EC" id="1.2.1.88"/>
    </reaction>
</comment>
<dbReference type="InterPro" id="IPR016160">
    <property type="entry name" value="Ald_DH_CS_CYS"/>
</dbReference>
<dbReference type="Gene3D" id="3.40.605.10">
    <property type="entry name" value="Aldehyde Dehydrogenase, Chain A, domain 1"/>
    <property type="match status" value="1"/>
</dbReference>
<keyword evidence="3 5" id="KW-0520">NAD</keyword>
<comment type="function">
    <text evidence="5">Oxidizes proline to glutamate for use as a carbon and nitrogen source.</text>
</comment>
<accession>W7QBH8</accession>
<dbReference type="GO" id="GO:0003842">
    <property type="term" value="F:L-glutamate gamma-semialdehyde dehydrogenase activity"/>
    <property type="evidence" value="ECO:0007669"/>
    <property type="project" value="UniProtKB-UniRule"/>
</dbReference>
<evidence type="ECO:0000259" key="7">
    <source>
        <dbReference type="Pfam" id="PF00171"/>
    </source>
</evidence>
<dbReference type="OrthoDB" id="9812625at2"/>
<dbReference type="AlphaFoldDB" id="W7QBH8"/>
<evidence type="ECO:0000313" key="11">
    <source>
        <dbReference type="Proteomes" id="UP000019276"/>
    </source>
</evidence>
<dbReference type="InterPro" id="IPR015590">
    <property type="entry name" value="Aldehyde_DH_dom"/>
</dbReference>
<dbReference type="NCBIfam" id="NF008869">
    <property type="entry name" value="PRK11904.1"/>
    <property type="match status" value="1"/>
</dbReference>
<dbReference type="InterPro" id="IPR024089">
    <property type="entry name" value="PRODH_PutA_dom_I/II"/>
</dbReference>
<name>W7QBH8_9ALTE</name>
<dbReference type="InterPro" id="IPR016163">
    <property type="entry name" value="Ald_DH_C"/>
</dbReference>
<reference evidence="10 11" key="1">
    <citation type="journal article" date="2014" name="Genome Announc.">
        <title>Draft Genome Sequence of the Agar-Degrading Bacterium Catenovulum sp. Strain DS-2, Isolated from Intestines of Haliotis diversicolor.</title>
        <authorList>
            <person name="Shan D."/>
            <person name="Li X."/>
            <person name="Gu Z."/>
            <person name="Wei G."/>
            <person name="Gao Z."/>
            <person name="Shao Z."/>
        </authorList>
    </citation>
    <scope>NUCLEOTIDE SEQUENCE [LARGE SCALE GENOMIC DNA]</scope>
    <source>
        <strain evidence="10 11">DS-2</strain>
    </source>
</reference>
<feature type="domain" description="Proline dehydrogenase" evidence="8">
    <location>
        <begin position="207"/>
        <end position="490"/>
    </location>
</feature>
<dbReference type="InterPro" id="IPR002872">
    <property type="entry name" value="Proline_DH_dom"/>
</dbReference>
<dbReference type="PATRIC" id="fig|1328313.3.peg.1933"/>
<dbReference type="InterPro" id="IPR029041">
    <property type="entry name" value="FAD-linked_oxidoreductase-like"/>
</dbReference>
<evidence type="ECO:0000256" key="3">
    <source>
        <dbReference type="ARBA" id="ARBA00023027"/>
    </source>
</evidence>
<dbReference type="Gene3D" id="3.40.309.10">
    <property type="entry name" value="Aldehyde Dehydrogenase, Chain A, domain 2"/>
    <property type="match status" value="1"/>
</dbReference>
<protein>
    <recommendedName>
        <fullName evidence="5">Bifunctional protein PutA</fullName>
    </recommendedName>
    <domain>
        <recommendedName>
            <fullName evidence="5">Proline dehydrogenase</fullName>
            <ecNumber evidence="5">1.5.5.2</ecNumber>
        </recommendedName>
        <alternativeName>
            <fullName evidence="5">Proline oxidase</fullName>
        </alternativeName>
    </domain>
    <domain>
        <recommendedName>
            <fullName evidence="5">Delta-1-pyrroline-5-carboxylate dehydrogenase</fullName>
            <shortName evidence="5">P5C dehydrogenase</shortName>
            <ecNumber evidence="5">1.2.1.88</ecNumber>
        </recommendedName>
        <alternativeName>
            <fullName evidence="5">L-glutamate gamma-semialdehyde dehydrogenase</fullName>
        </alternativeName>
    </domain>
</protein>
<dbReference type="STRING" id="1328313.DS2_09442"/>
<evidence type="ECO:0000256" key="2">
    <source>
        <dbReference type="ARBA" id="ARBA00023002"/>
    </source>
</evidence>
<dbReference type="Proteomes" id="UP000019276">
    <property type="component" value="Unassembled WGS sequence"/>
</dbReference>
<proteinExistence type="inferred from homology"/>
<keyword evidence="5" id="KW-0642">Proline metabolism</keyword>
<feature type="active site" evidence="6">
    <location>
        <position position="810"/>
    </location>
</feature>
<dbReference type="PROSITE" id="PS00070">
    <property type="entry name" value="ALDEHYDE_DEHYDR_CYS"/>
    <property type="match status" value="1"/>
</dbReference>
<evidence type="ECO:0000259" key="8">
    <source>
        <dbReference type="Pfam" id="PF01619"/>
    </source>
</evidence>
<keyword evidence="11" id="KW-1185">Reference proteome</keyword>
<dbReference type="GO" id="GO:0004657">
    <property type="term" value="F:proline dehydrogenase activity"/>
    <property type="evidence" value="ECO:0007669"/>
    <property type="project" value="UniProtKB-UniRule"/>
</dbReference>
<feature type="domain" description="Proline dehydrogenase PutA" evidence="9">
    <location>
        <begin position="73"/>
        <end position="190"/>
    </location>
</feature>
<comment type="cofactor">
    <cofactor evidence="5">
        <name>FAD</name>
        <dbReference type="ChEBI" id="CHEBI:57692"/>
    </cofactor>
</comment>
<dbReference type="Gene3D" id="3.20.20.220">
    <property type="match status" value="1"/>
</dbReference>
<dbReference type="UniPathway" id="UPA00261">
    <property type="reaction ID" value="UER00373"/>
</dbReference>
<dbReference type="InterPro" id="IPR025703">
    <property type="entry name" value="Bifunct_PutA"/>
</dbReference>
<dbReference type="EMBL" id="ARZY01000015">
    <property type="protein sequence ID" value="EWH10159.1"/>
    <property type="molecule type" value="Genomic_DNA"/>
</dbReference>
<organism evidence="10 11">
    <name type="scientific">Catenovulum agarivorans DS-2</name>
    <dbReference type="NCBI Taxonomy" id="1328313"/>
    <lineage>
        <taxon>Bacteria</taxon>
        <taxon>Pseudomonadati</taxon>
        <taxon>Pseudomonadota</taxon>
        <taxon>Gammaproteobacteria</taxon>
        <taxon>Alteromonadales</taxon>
        <taxon>Alteromonadaceae</taxon>
        <taxon>Catenovulum</taxon>
    </lineage>
</organism>
<dbReference type="InterPro" id="IPR050485">
    <property type="entry name" value="Proline_metab_enzyme"/>
</dbReference>
<keyword evidence="5" id="KW-0285">Flavoprotein</keyword>
<dbReference type="InterPro" id="IPR016161">
    <property type="entry name" value="Ald_DH/histidinol_DH"/>
</dbReference>
<dbReference type="Pfam" id="PF01619">
    <property type="entry name" value="Pro_dh"/>
    <property type="match status" value="1"/>
</dbReference>
<dbReference type="InterPro" id="IPR024082">
    <property type="entry name" value="PRODH_PutA_dom_II"/>
</dbReference>
<comment type="catalytic activity">
    <reaction evidence="5">
        <text>L-proline + a quinone = (S)-1-pyrroline-5-carboxylate + a quinol + H(+)</text>
        <dbReference type="Rhea" id="RHEA:23784"/>
        <dbReference type="ChEBI" id="CHEBI:15378"/>
        <dbReference type="ChEBI" id="CHEBI:17388"/>
        <dbReference type="ChEBI" id="CHEBI:24646"/>
        <dbReference type="ChEBI" id="CHEBI:60039"/>
        <dbReference type="ChEBI" id="CHEBI:132124"/>
        <dbReference type="EC" id="1.5.5.2"/>
    </reaction>
</comment>
<gene>
    <name evidence="10" type="ORF">DS2_09442</name>
</gene>
<dbReference type="GO" id="GO:0010133">
    <property type="term" value="P:L-proline catabolic process to L-glutamate"/>
    <property type="evidence" value="ECO:0007669"/>
    <property type="project" value="UniProtKB-UniRule"/>
</dbReference>
<dbReference type="PIRSF" id="PIRSF000197">
    <property type="entry name" value="Bifunct_PutA"/>
    <property type="match status" value="1"/>
</dbReference>